<dbReference type="Proteomes" id="UP000233469">
    <property type="component" value="Unassembled WGS sequence"/>
</dbReference>
<comment type="caution">
    <text evidence="1">The sequence shown here is derived from an EMBL/GenBank/DDBJ whole genome shotgun (WGS) entry which is preliminary data.</text>
</comment>
<proteinExistence type="predicted"/>
<reference evidence="1 2" key="2">
    <citation type="submission" date="2017-10" db="EMBL/GenBank/DDBJ databases">
        <title>Extensive intraspecific genome diversity in a model arbuscular mycorrhizal fungus.</title>
        <authorList>
            <person name="Chen E.C.H."/>
            <person name="Morin E."/>
            <person name="Baudet D."/>
            <person name="Noel J."/>
            <person name="Ndikumana S."/>
            <person name="Charron P."/>
            <person name="St-Onge C."/>
            <person name="Giorgi J."/>
            <person name="Grigoriev I.V."/>
            <person name="Roux C."/>
            <person name="Martin F.M."/>
            <person name="Corradi N."/>
        </authorList>
    </citation>
    <scope>NUCLEOTIDE SEQUENCE [LARGE SCALE GENOMIC DNA]</scope>
    <source>
        <strain evidence="1 2">C2</strain>
    </source>
</reference>
<dbReference type="AlphaFoldDB" id="A0A2N1MJR4"/>
<accession>A0A2N1MJR4</accession>
<evidence type="ECO:0000313" key="1">
    <source>
        <dbReference type="EMBL" id="PKK61884.1"/>
    </source>
</evidence>
<organism evidence="1 2">
    <name type="scientific">Rhizophagus irregularis</name>
    <dbReference type="NCBI Taxonomy" id="588596"/>
    <lineage>
        <taxon>Eukaryota</taxon>
        <taxon>Fungi</taxon>
        <taxon>Fungi incertae sedis</taxon>
        <taxon>Mucoromycota</taxon>
        <taxon>Glomeromycotina</taxon>
        <taxon>Glomeromycetes</taxon>
        <taxon>Glomerales</taxon>
        <taxon>Glomeraceae</taxon>
        <taxon>Rhizophagus</taxon>
    </lineage>
</organism>
<protein>
    <submittedName>
        <fullName evidence="1">Uncharacterized protein</fullName>
    </submittedName>
</protein>
<dbReference type="VEuPathDB" id="FungiDB:FUN_008970"/>
<sequence>MLIRPESRVSEMRLVKNVNKGSRGRYGFSDIFVIGYDERGFKSNVVLELKYLSLKGLLGGKNNKLVKNSNYNELKELDDKICKESEETIFKRQYYFWSKDDKKYKLTFVRKIIDLGEDQLKNYIKVIKKEQCAVNNNKIGVLDERINMELGNSILGGWLLVSLGSRRIITRKIEFKKMDHRFTIINK</sequence>
<gene>
    <name evidence="1" type="ORF">RhiirC2_718108</name>
</gene>
<evidence type="ECO:0000313" key="2">
    <source>
        <dbReference type="Proteomes" id="UP000233469"/>
    </source>
</evidence>
<name>A0A2N1MJR4_9GLOM</name>
<reference evidence="1 2" key="1">
    <citation type="submission" date="2016-04" db="EMBL/GenBank/DDBJ databases">
        <title>Genome analyses suggest a sexual origin of heterokaryosis in a supposedly ancient asexual fungus.</title>
        <authorList>
            <person name="Ropars J."/>
            <person name="Sedzielewska K."/>
            <person name="Noel J."/>
            <person name="Charron P."/>
            <person name="Farinelli L."/>
            <person name="Marton T."/>
            <person name="Kruger M."/>
            <person name="Pelin A."/>
            <person name="Brachmann A."/>
            <person name="Corradi N."/>
        </authorList>
    </citation>
    <scope>NUCLEOTIDE SEQUENCE [LARGE SCALE GENOMIC DNA]</scope>
    <source>
        <strain evidence="1 2">C2</strain>
    </source>
</reference>
<dbReference type="EMBL" id="LLXL01002086">
    <property type="protein sequence ID" value="PKK61884.1"/>
    <property type="molecule type" value="Genomic_DNA"/>
</dbReference>